<evidence type="ECO:0000313" key="3">
    <source>
        <dbReference type="EMBL" id="GMI40952.1"/>
    </source>
</evidence>
<sequence length="186" mass="19691">MKLAIFLTLFTASTAFSPTFTTPSRTSTSLNVARRDVLTTAFTTSSAFAAGLTFASPALADGAVSTQTKNRARGIYGSRIANLKDAVSAGDFGAVVAEKNAFILFNSGALKGDKAKTTEAIGATNNIFAAIRAQDKPGLKKAYEEYVKAFEIGGLPNLVEESGNSQGYSNDYDYRARTKAGTIYVR</sequence>
<dbReference type="InterPro" id="IPR040933">
    <property type="entry name" value="PSII_Pbs31"/>
</dbReference>
<name>A0A9W7GBG1_9STRA</name>
<dbReference type="Pfam" id="PF18240">
    <property type="entry name" value="PSII_Pbs31"/>
    <property type="match status" value="1"/>
</dbReference>
<comment type="caution">
    <text evidence="3">The sequence shown here is derived from an EMBL/GenBank/DDBJ whole genome shotgun (WGS) entry which is preliminary data.</text>
</comment>
<organism evidence="3 4">
    <name type="scientific">Triparma columacea</name>
    <dbReference type="NCBI Taxonomy" id="722753"/>
    <lineage>
        <taxon>Eukaryota</taxon>
        <taxon>Sar</taxon>
        <taxon>Stramenopiles</taxon>
        <taxon>Ochrophyta</taxon>
        <taxon>Bolidophyceae</taxon>
        <taxon>Parmales</taxon>
        <taxon>Triparmaceae</taxon>
        <taxon>Triparma</taxon>
    </lineage>
</organism>
<keyword evidence="4" id="KW-1185">Reference proteome</keyword>
<dbReference type="OrthoDB" id="202886at2759"/>
<dbReference type="EMBL" id="BRYA01000140">
    <property type="protein sequence ID" value="GMI40952.1"/>
    <property type="molecule type" value="Genomic_DNA"/>
</dbReference>
<proteinExistence type="predicted"/>
<accession>A0A9W7GBG1</accession>
<reference evidence="4" key="1">
    <citation type="journal article" date="2023" name="Commun. Biol.">
        <title>Genome analysis of Parmales, the sister group of diatoms, reveals the evolutionary specialization of diatoms from phago-mixotrophs to photoautotrophs.</title>
        <authorList>
            <person name="Ban H."/>
            <person name="Sato S."/>
            <person name="Yoshikawa S."/>
            <person name="Yamada K."/>
            <person name="Nakamura Y."/>
            <person name="Ichinomiya M."/>
            <person name="Sato N."/>
            <person name="Blanc-Mathieu R."/>
            <person name="Endo H."/>
            <person name="Kuwata A."/>
            <person name="Ogata H."/>
        </authorList>
    </citation>
    <scope>NUCLEOTIDE SEQUENCE [LARGE SCALE GENOMIC DNA]</scope>
</reference>
<feature type="chain" id="PRO_5040900269" description="Photosystem II Psb31 protein domain-containing protein" evidence="1">
    <location>
        <begin position="16"/>
        <end position="186"/>
    </location>
</feature>
<protein>
    <recommendedName>
        <fullName evidence="2">Photosystem II Psb31 protein domain-containing protein</fullName>
    </recommendedName>
</protein>
<feature type="signal peptide" evidence="1">
    <location>
        <begin position="1"/>
        <end position="15"/>
    </location>
</feature>
<gene>
    <name evidence="3" type="ORF">TrCOL_g10152</name>
</gene>
<dbReference type="Gene3D" id="1.20.120.1740">
    <property type="entry name" value="Sodium ion translocating NADH-quinone reductase subunit C-like"/>
    <property type="match status" value="1"/>
</dbReference>
<keyword evidence="1" id="KW-0732">Signal</keyword>
<evidence type="ECO:0000256" key="1">
    <source>
        <dbReference type="SAM" id="SignalP"/>
    </source>
</evidence>
<dbReference type="Proteomes" id="UP001165065">
    <property type="component" value="Unassembled WGS sequence"/>
</dbReference>
<feature type="domain" description="Photosystem II Psb31 protein" evidence="2">
    <location>
        <begin position="63"/>
        <end position="152"/>
    </location>
</feature>
<evidence type="ECO:0000259" key="2">
    <source>
        <dbReference type="Pfam" id="PF18240"/>
    </source>
</evidence>
<dbReference type="AlphaFoldDB" id="A0A9W7GBG1"/>
<evidence type="ECO:0000313" key="4">
    <source>
        <dbReference type="Proteomes" id="UP001165065"/>
    </source>
</evidence>